<dbReference type="InterPro" id="IPR002711">
    <property type="entry name" value="HNH"/>
</dbReference>
<feature type="region of interest" description="Disordered" evidence="1">
    <location>
        <begin position="429"/>
        <end position="454"/>
    </location>
</feature>
<dbReference type="Gene3D" id="1.10.30.50">
    <property type="match status" value="1"/>
</dbReference>
<evidence type="ECO:0000259" key="2">
    <source>
        <dbReference type="SMART" id="SM00507"/>
    </source>
</evidence>
<keyword evidence="4" id="KW-1185">Reference proteome</keyword>
<dbReference type="AlphaFoldDB" id="A0A5C4U4P8"/>
<gene>
    <name evidence="3" type="ORF">FHE74_06575</name>
</gene>
<dbReference type="Pfam" id="PF01844">
    <property type="entry name" value="HNH"/>
    <property type="match status" value="1"/>
</dbReference>
<comment type="caution">
    <text evidence="3">The sequence shown here is derived from an EMBL/GenBank/DDBJ whole genome shotgun (WGS) entry which is preliminary data.</text>
</comment>
<dbReference type="CDD" id="cd00085">
    <property type="entry name" value="HNHc"/>
    <property type="match status" value="1"/>
</dbReference>
<evidence type="ECO:0000313" key="3">
    <source>
        <dbReference type="EMBL" id="TNL97333.1"/>
    </source>
</evidence>
<evidence type="ECO:0000313" key="4">
    <source>
        <dbReference type="Proteomes" id="UP000312032"/>
    </source>
</evidence>
<dbReference type="GO" id="GO:0004519">
    <property type="term" value="F:endonuclease activity"/>
    <property type="evidence" value="ECO:0007669"/>
    <property type="project" value="InterPro"/>
</dbReference>
<organism evidence="3 4">
    <name type="scientific">Corynebacterium tapiri</name>
    <dbReference type="NCBI Taxonomy" id="1448266"/>
    <lineage>
        <taxon>Bacteria</taxon>
        <taxon>Bacillati</taxon>
        <taxon>Actinomycetota</taxon>
        <taxon>Actinomycetes</taxon>
        <taxon>Mycobacteriales</taxon>
        <taxon>Corynebacteriaceae</taxon>
        <taxon>Corynebacterium</taxon>
    </lineage>
</organism>
<feature type="compositionally biased region" description="Basic and acidic residues" evidence="1">
    <location>
        <begin position="442"/>
        <end position="454"/>
    </location>
</feature>
<sequence length="454" mass="50626">MTVLENVYEKTHEQLISDLSGAHREISRSQARFLECLGDFDERQVYRYCGAVSTAAWLARYFDMADNTAYEYVRVARLLKQYVYCADEYMAGRISYSQVRLLARYLTTDNELDLVELAVSLSYRELERALAGRDQPGSKDNDEENRLRIWTNKATGRLHISGNFDPLTGEKIKAALKVGELSMLIDASDIPDPHNTQDVDEKLEETATQPEPVETTRIRSASGYGVPAGKNLVPAFLGLVGIAHCQPMNRRRAPGTQVHVMFSEDGHAFLPGNPACPSRRLTGDILNAEMRGHLLDSAGRHLYYGRSRRLVSDGLAEAVLARWGFMCATPGCKHTQFMEFHHIEEWVTGGLTDPNNILPLCSHCHARVSDGVFSIGFAHNDTSTVVFRFRDGSEYHSHNRSLPVRVVPACAEEWVDELSFDDHARAWSAPGMDSSADNGSGDEGRNHGDFEGEG</sequence>
<name>A0A5C4U4P8_9CORY</name>
<accession>A0A5C4U4P8</accession>
<dbReference type="RefSeq" id="WP_139465714.1">
    <property type="nucleotide sequence ID" value="NZ_VDHJ01000008.1"/>
</dbReference>
<evidence type="ECO:0000256" key="1">
    <source>
        <dbReference type="SAM" id="MobiDB-lite"/>
    </source>
</evidence>
<proteinExistence type="predicted"/>
<protein>
    <submittedName>
        <fullName evidence="3">DUF222 domain-containing protein</fullName>
    </submittedName>
</protein>
<dbReference type="OrthoDB" id="4752861at2"/>
<dbReference type="GO" id="GO:0008270">
    <property type="term" value="F:zinc ion binding"/>
    <property type="evidence" value="ECO:0007669"/>
    <property type="project" value="InterPro"/>
</dbReference>
<reference evidence="3 4" key="1">
    <citation type="submission" date="2019-06" db="EMBL/GenBank/DDBJ databases">
        <authorList>
            <person name="Li J."/>
        </authorList>
    </citation>
    <scope>NUCLEOTIDE SEQUENCE [LARGE SCALE GENOMIC DNA]</scope>
    <source>
        <strain evidence="3 4">LMG 28165</strain>
    </source>
</reference>
<feature type="domain" description="HNH nuclease" evidence="2">
    <location>
        <begin position="314"/>
        <end position="366"/>
    </location>
</feature>
<dbReference type="GO" id="GO:0003676">
    <property type="term" value="F:nucleic acid binding"/>
    <property type="evidence" value="ECO:0007669"/>
    <property type="project" value="InterPro"/>
</dbReference>
<dbReference type="InterPro" id="IPR003615">
    <property type="entry name" value="HNH_nuc"/>
</dbReference>
<dbReference type="Proteomes" id="UP000312032">
    <property type="component" value="Unassembled WGS sequence"/>
</dbReference>
<dbReference type="EMBL" id="VDHJ01000008">
    <property type="protein sequence ID" value="TNL97333.1"/>
    <property type="molecule type" value="Genomic_DNA"/>
</dbReference>
<dbReference type="SMART" id="SM00507">
    <property type="entry name" value="HNHc"/>
    <property type="match status" value="1"/>
</dbReference>